<sequence length="519" mass="56634">MTAALLAVGLAQAAPTTYRNPVLPGFHPDPSICKVGQDFYLATSSFEYFPGVPIFHSRDLVNWRQVGHALTRPSQLPLAGQRSSRGIYAPTLRCNAGGFYLVTTNIDNGGNFYVHAKDPAGEWSEPVWLKEPAPWMDPSLLFDDDGQVYYTRHDGGERGGIVQARLDVKAGKLLDAPRRIWNGTGGVWPEGPHLYKVDGMYYLMVAEGGTSYEHMITVARAKTPWGPFESNPGNPVLSHRDRPDLPLQATGHGDLVQLDNGNWWMVLLGIRPQGGRHHHLGRETLLAPVTWRDGWPQVNGGKPLALAMSGAGLPRSQPWPAAPTRTDFDGNKLGLEWTHLRAPIPHLLSLAERRGMLRLKGSDDTLDDVAAPAFVARRQQHFNLRAAALLDFTPAAPGQTAGLVLRMNEANHYQLRVAGAPQRRVELVTRVKGVTTTVATAPLPRGPVELQIRAWPDRYEFGWRSGKGTMRTLGSAPTAALSSESAGGFTGVFVGMTASGKGAMPPADFDWFDYEALGD</sequence>
<evidence type="ECO:0000256" key="2">
    <source>
        <dbReference type="ARBA" id="ARBA00022801"/>
    </source>
</evidence>
<dbReference type="InterPro" id="IPR051795">
    <property type="entry name" value="Glycosyl_Hydrlase_43"/>
</dbReference>
<comment type="similarity">
    <text evidence="1 6">Belongs to the glycosyl hydrolase 43 family.</text>
</comment>
<dbReference type="EMBL" id="WNKZ01000085">
    <property type="protein sequence ID" value="MTV55462.1"/>
    <property type="molecule type" value="Genomic_DNA"/>
</dbReference>
<dbReference type="InterPro" id="IPR006710">
    <property type="entry name" value="Glyco_hydro_43"/>
</dbReference>
<evidence type="ECO:0000256" key="6">
    <source>
        <dbReference type="RuleBase" id="RU361187"/>
    </source>
</evidence>
<feature type="active site" description="Proton acceptor" evidence="4">
    <location>
        <position position="29"/>
    </location>
</feature>
<dbReference type="CDD" id="cd18617">
    <property type="entry name" value="GH43_XynB-like"/>
    <property type="match status" value="1"/>
</dbReference>
<evidence type="ECO:0000256" key="1">
    <source>
        <dbReference type="ARBA" id="ARBA00009865"/>
    </source>
</evidence>
<evidence type="ECO:0000256" key="3">
    <source>
        <dbReference type="ARBA" id="ARBA00023295"/>
    </source>
</evidence>
<dbReference type="GO" id="GO:0005975">
    <property type="term" value="P:carbohydrate metabolic process"/>
    <property type="evidence" value="ECO:0007669"/>
    <property type="project" value="InterPro"/>
</dbReference>
<name>A0A6I3T4Q2_9BURK</name>
<evidence type="ECO:0000256" key="4">
    <source>
        <dbReference type="PIRSR" id="PIRSR606710-1"/>
    </source>
</evidence>
<reference evidence="8 9" key="1">
    <citation type="submission" date="2019-11" db="EMBL/GenBank/DDBJ databases">
        <title>Type strains purchased from KCTC, JCM and DSMZ.</title>
        <authorList>
            <person name="Lu H."/>
        </authorList>
    </citation>
    <scope>NUCLEOTIDE SEQUENCE [LARGE SCALE GENOMIC DNA]</scope>
    <source>
        <strain evidence="8 9">KCTC 52429</strain>
    </source>
</reference>
<dbReference type="InterPro" id="IPR013320">
    <property type="entry name" value="ConA-like_dom_sf"/>
</dbReference>
<dbReference type="GO" id="GO:0004553">
    <property type="term" value="F:hydrolase activity, hydrolyzing O-glycosyl compounds"/>
    <property type="evidence" value="ECO:0007669"/>
    <property type="project" value="InterPro"/>
</dbReference>
<dbReference type="Pfam" id="PF17851">
    <property type="entry name" value="GH43_C2"/>
    <property type="match status" value="1"/>
</dbReference>
<dbReference type="Proteomes" id="UP000430634">
    <property type="component" value="Unassembled WGS sequence"/>
</dbReference>
<dbReference type="PANTHER" id="PTHR42812">
    <property type="entry name" value="BETA-XYLOSIDASE"/>
    <property type="match status" value="1"/>
</dbReference>
<gene>
    <name evidence="8" type="ORF">GM672_22310</name>
</gene>
<feature type="site" description="Important for catalytic activity, responsible for pKa modulation of the active site Glu and correct orientation of both the proton donor and substrate" evidence="5">
    <location>
        <position position="137"/>
    </location>
</feature>
<dbReference type="Pfam" id="PF04616">
    <property type="entry name" value="Glyco_hydro_43"/>
    <property type="match status" value="1"/>
</dbReference>
<dbReference type="OrthoDB" id="8866236at2"/>
<evidence type="ECO:0000313" key="8">
    <source>
        <dbReference type="EMBL" id="MTV55462.1"/>
    </source>
</evidence>
<dbReference type="AlphaFoldDB" id="A0A6I3T4Q2"/>
<keyword evidence="2 6" id="KW-0378">Hydrolase</keyword>
<feature type="domain" description="Beta-xylosidase C-terminal Concanavalin A-like" evidence="7">
    <location>
        <begin position="325"/>
        <end position="515"/>
    </location>
</feature>
<feature type="active site" description="Proton donor" evidence="4">
    <location>
        <position position="190"/>
    </location>
</feature>
<accession>A0A6I3T4Q2</accession>
<dbReference type="PANTHER" id="PTHR42812:SF12">
    <property type="entry name" value="BETA-XYLOSIDASE-RELATED"/>
    <property type="match status" value="1"/>
</dbReference>
<keyword evidence="3 6" id="KW-0326">Glycosidase</keyword>
<protein>
    <submittedName>
        <fullName evidence="8">Family 43 glycosylhydrolase</fullName>
    </submittedName>
</protein>
<dbReference type="SUPFAM" id="SSF49899">
    <property type="entry name" value="Concanavalin A-like lectins/glucanases"/>
    <property type="match status" value="1"/>
</dbReference>
<dbReference type="Gene3D" id="2.115.10.20">
    <property type="entry name" value="Glycosyl hydrolase domain, family 43"/>
    <property type="match status" value="1"/>
</dbReference>
<dbReference type="SUPFAM" id="SSF75005">
    <property type="entry name" value="Arabinanase/levansucrase/invertase"/>
    <property type="match status" value="1"/>
</dbReference>
<organism evidence="8 9">
    <name type="scientific">Pseudoduganella buxea</name>
    <dbReference type="NCBI Taxonomy" id="1949069"/>
    <lineage>
        <taxon>Bacteria</taxon>
        <taxon>Pseudomonadati</taxon>
        <taxon>Pseudomonadota</taxon>
        <taxon>Betaproteobacteria</taxon>
        <taxon>Burkholderiales</taxon>
        <taxon>Oxalobacteraceae</taxon>
        <taxon>Telluria group</taxon>
        <taxon>Pseudoduganella</taxon>
    </lineage>
</organism>
<evidence type="ECO:0000256" key="5">
    <source>
        <dbReference type="PIRSR" id="PIRSR606710-2"/>
    </source>
</evidence>
<proteinExistence type="inferred from homology"/>
<dbReference type="InterPro" id="IPR023296">
    <property type="entry name" value="Glyco_hydro_beta-prop_sf"/>
</dbReference>
<dbReference type="Gene3D" id="2.60.120.200">
    <property type="match status" value="1"/>
</dbReference>
<comment type="caution">
    <text evidence="8">The sequence shown here is derived from an EMBL/GenBank/DDBJ whole genome shotgun (WGS) entry which is preliminary data.</text>
</comment>
<evidence type="ECO:0000259" key="7">
    <source>
        <dbReference type="Pfam" id="PF17851"/>
    </source>
</evidence>
<evidence type="ECO:0000313" key="9">
    <source>
        <dbReference type="Proteomes" id="UP000430634"/>
    </source>
</evidence>
<dbReference type="InterPro" id="IPR041542">
    <property type="entry name" value="GH43_C2"/>
</dbReference>